<dbReference type="Proteomes" id="UP000299211">
    <property type="component" value="Unassembled WGS sequence"/>
</dbReference>
<proteinExistence type="predicted"/>
<feature type="region of interest" description="Disordered" evidence="1">
    <location>
        <begin position="1"/>
        <end position="88"/>
    </location>
</feature>
<name>A0A4D4MQ87_STRAX</name>
<evidence type="ECO:0000313" key="4">
    <source>
        <dbReference type="Proteomes" id="UP000299211"/>
    </source>
</evidence>
<evidence type="ECO:0000313" key="2">
    <source>
        <dbReference type="EMBL" id="GDY65949.1"/>
    </source>
</evidence>
<feature type="compositionally biased region" description="Acidic residues" evidence="1">
    <location>
        <begin position="19"/>
        <end position="28"/>
    </location>
</feature>
<reference evidence="2 5" key="2">
    <citation type="submission" date="2019-04" db="EMBL/GenBank/DDBJ databases">
        <title>Draft genome sequences of Streptomyces avermitilis NBRC 14893.</title>
        <authorList>
            <person name="Komaki H."/>
            <person name="Tamura T."/>
            <person name="Hosoyama A."/>
        </authorList>
    </citation>
    <scope>NUCLEOTIDE SEQUENCE [LARGE SCALE GENOMIC DNA]</scope>
    <source>
        <strain evidence="2 5">NBRC 14893</strain>
    </source>
</reference>
<organism evidence="3 4">
    <name type="scientific">Streptomyces avermitilis</name>
    <dbReference type="NCBI Taxonomy" id="33903"/>
    <lineage>
        <taxon>Bacteria</taxon>
        <taxon>Bacillati</taxon>
        <taxon>Actinomycetota</taxon>
        <taxon>Actinomycetes</taxon>
        <taxon>Kitasatosporales</taxon>
        <taxon>Streptomycetaceae</taxon>
        <taxon>Streptomyces</taxon>
    </lineage>
</organism>
<comment type="caution">
    <text evidence="3">The sequence shown here is derived from an EMBL/GenBank/DDBJ whole genome shotgun (WGS) entry which is preliminary data.</text>
</comment>
<feature type="compositionally biased region" description="Basic and acidic residues" evidence="1">
    <location>
        <begin position="46"/>
        <end position="56"/>
    </location>
</feature>
<dbReference type="Proteomes" id="UP000302139">
    <property type="component" value="Unassembled WGS sequence"/>
</dbReference>
<accession>A0A4D4MQ87</accession>
<protein>
    <submittedName>
        <fullName evidence="3">Uncharacterized protein</fullName>
    </submittedName>
</protein>
<dbReference type="AlphaFoldDB" id="A0A4D4MQ87"/>
<evidence type="ECO:0000256" key="1">
    <source>
        <dbReference type="SAM" id="MobiDB-lite"/>
    </source>
</evidence>
<gene>
    <name evidence="2" type="ORF">SAV14893_053420</name>
    <name evidence="3" type="ORF">SAV31267_033190</name>
</gene>
<reference evidence="3 4" key="1">
    <citation type="submission" date="2019-04" db="EMBL/GenBank/DDBJ databases">
        <title>Draft genome sequences of Streptomyces avermitilis ATCC 31267.</title>
        <authorList>
            <person name="Komaki H."/>
            <person name="Tamura T."/>
            <person name="Hosoyama A."/>
        </authorList>
    </citation>
    <scope>NUCLEOTIDE SEQUENCE [LARGE SCALE GENOMIC DNA]</scope>
    <source>
        <strain evidence="3 4">ATCC 31267</strain>
    </source>
</reference>
<dbReference type="EMBL" id="BJHX01000001">
    <property type="protein sequence ID" value="GDY65949.1"/>
    <property type="molecule type" value="Genomic_DNA"/>
</dbReference>
<evidence type="ECO:0000313" key="5">
    <source>
        <dbReference type="Proteomes" id="UP000302139"/>
    </source>
</evidence>
<evidence type="ECO:0000313" key="3">
    <source>
        <dbReference type="EMBL" id="GDY73834.1"/>
    </source>
</evidence>
<dbReference type="EMBL" id="BJHY01000001">
    <property type="protein sequence ID" value="GDY73834.1"/>
    <property type="molecule type" value="Genomic_DNA"/>
</dbReference>
<sequence>MFRGTGEEPGTLVGREPVEDTPDDDAEDAITHPAPLASGIGALPLRFREPADEPHVENSPSQLHWRRLDAIRTAPSEYRQPPAALARP</sequence>